<dbReference type="PANTHER" id="PTHR34989:SF1">
    <property type="entry name" value="PROTEIN HDED"/>
    <property type="match status" value="1"/>
</dbReference>
<gene>
    <name evidence="2" type="ORF">BJ983_002252</name>
</gene>
<keyword evidence="1" id="KW-1133">Transmembrane helix</keyword>
<organism evidence="2 3">
    <name type="scientific">Actinomycetospora corticicola</name>
    <dbReference type="NCBI Taxonomy" id="663602"/>
    <lineage>
        <taxon>Bacteria</taxon>
        <taxon>Bacillati</taxon>
        <taxon>Actinomycetota</taxon>
        <taxon>Actinomycetes</taxon>
        <taxon>Pseudonocardiales</taxon>
        <taxon>Pseudonocardiaceae</taxon>
        <taxon>Actinomycetospora</taxon>
    </lineage>
</organism>
<dbReference type="EMBL" id="JACCBN010000001">
    <property type="protein sequence ID" value="NYD36150.1"/>
    <property type="molecule type" value="Genomic_DNA"/>
</dbReference>
<keyword evidence="1" id="KW-0812">Transmembrane</keyword>
<feature type="transmembrane region" description="Helical" evidence="1">
    <location>
        <begin position="25"/>
        <end position="44"/>
    </location>
</feature>
<accession>A0A7Y9DVE6</accession>
<dbReference type="InterPro" id="IPR005325">
    <property type="entry name" value="DUF308_memb"/>
</dbReference>
<dbReference type="GO" id="GO:0005886">
    <property type="term" value="C:plasma membrane"/>
    <property type="evidence" value="ECO:0007669"/>
    <property type="project" value="TreeGrafter"/>
</dbReference>
<feature type="transmembrane region" description="Helical" evidence="1">
    <location>
        <begin position="83"/>
        <end position="101"/>
    </location>
</feature>
<evidence type="ECO:0000313" key="2">
    <source>
        <dbReference type="EMBL" id="NYD36150.1"/>
    </source>
</evidence>
<dbReference type="PANTHER" id="PTHR34989">
    <property type="entry name" value="PROTEIN HDED"/>
    <property type="match status" value="1"/>
</dbReference>
<evidence type="ECO:0000313" key="3">
    <source>
        <dbReference type="Proteomes" id="UP000535890"/>
    </source>
</evidence>
<dbReference type="Proteomes" id="UP000535890">
    <property type="component" value="Unassembled WGS sequence"/>
</dbReference>
<sequence>MSESGATAKSVDITDRVASIGASKWWTIAYGVLSLIAGLAALSWPGATLLTLAVVFSVQLFVLGVFRIVAAFAVPDASTGTKVLAIVVGILSVIVGVICLRSPLQTIVVLTLVLGAFWLANGIVEIVTGISGRGEKGRGWAIVAGLIGVIGGIIVLSAPVTSAVSLAWVLGILLVAHGIVAIISGFTREKATAPASAAPAPTARPTAAHTA</sequence>
<keyword evidence="3" id="KW-1185">Reference proteome</keyword>
<reference evidence="2 3" key="1">
    <citation type="submission" date="2020-07" db="EMBL/GenBank/DDBJ databases">
        <title>Sequencing the genomes of 1000 actinobacteria strains.</title>
        <authorList>
            <person name="Klenk H.-P."/>
        </authorList>
    </citation>
    <scope>NUCLEOTIDE SEQUENCE [LARGE SCALE GENOMIC DNA]</scope>
    <source>
        <strain evidence="2 3">DSM 45772</strain>
    </source>
</reference>
<feature type="transmembrane region" description="Helical" evidence="1">
    <location>
        <begin position="50"/>
        <end position="74"/>
    </location>
</feature>
<evidence type="ECO:0000256" key="1">
    <source>
        <dbReference type="SAM" id="Phobius"/>
    </source>
</evidence>
<keyword evidence="1" id="KW-0472">Membrane</keyword>
<feature type="transmembrane region" description="Helical" evidence="1">
    <location>
        <begin position="166"/>
        <end position="186"/>
    </location>
</feature>
<comment type="caution">
    <text evidence="2">The sequence shown here is derived from an EMBL/GenBank/DDBJ whole genome shotgun (WGS) entry which is preliminary data.</text>
</comment>
<dbReference type="Pfam" id="PF03729">
    <property type="entry name" value="DUF308"/>
    <property type="match status" value="2"/>
</dbReference>
<protein>
    <submittedName>
        <fullName evidence="2">Uncharacterized membrane protein HdeD (DUF308 family)</fullName>
    </submittedName>
</protein>
<feature type="transmembrane region" description="Helical" evidence="1">
    <location>
        <begin position="139"/>
        <end position="160"/>
    </location>
</feature>
<feature type="transmembrane region" description="Helical" evidence="1">
    <location>
        <begin position="107"/>
        <end position="127"/>
    </location>
</feature>
<dbReference type="AlphaFoldDB" id="A0A7Y9DVE6"/>
<dbReference type="InterPro" id="IPR052712">
    <property type="entry name" value="Acid_resist_chaperone_HdeD"/>
</dbReference>
<proteinExistence type="predicted"/>
<name>A0A7Y9DVE6_9PSEU</name>
<dbReference type="RefSeq" id="WP_179793879.1">
    <property type="nucleotide sequence ID" value="NZ_BAABHP010000007.1"/>
</dbReference>